<feature type="domain" description="DUF1214" evidence="1">
    <location>
        <begin position="303"/>
        <end position="347"/>
    </location>
</feature>
<dbReference type="AlphaFoldDB" id="K5BE30"/>
<reference evidence="2 3" key="1">
    <citation type="journal article" date="2012" name="J. Bacteriol.">
        <title>Genome sequence of Mycobacterium hassiacum DSM 44199, a rare source of heat-stable mycobacterial proteins.</title>
        <authorList>
            <person name="Tiago I."/>
            <person name="Maranha A."/>
            <person name="Mendes V."/>
            <person name="Alarico S."/>
            <person name="Moynihan P.J."/>
            <person name="Clarke A.J."/>
            <person name="Macedo-Ribeiro S."/>
            <person name="Pereira P.J."/>
            <person name="Empadinhas N."/>
        </authorList>
    </citation>
    <scope>NUCLEOTIDE SEQUENCE [LARGE SCALE GENOMIC DNA]</scope>
    <source>
        <strain evidence="3">DSM 44199 / CIP 105218 / JCM 12690 / 3849</strain>
    </source>
</reference>
<evidence type="ECO:0000259" key="1">
    <source>
        <dbReference type="Pfam" id="PF06742"/>
    </source>
</evidence>
<keyword evidence="3" id="KW-1185">Reference proteome</keyword>
<dbReference type="EMBL" id="AMRA01000108">
    <property type="protein sequence ID" value="EKF21931.1"/>
    <property type="molecule type" value="Genomic_DNA"/>
</dbReference>
<accession>K5BE30</accession>
<sequence>MTDAQTKQLREGWRSFTGALQAAEQLIGAFPGVTADELAVGYRYVAAYARMILEYALANSDTDHPYFMVIEDHFTKFGLDNVDNLYGYAQIRGDGDYRITGNRGNVSDLVITVQEGDLAYWSTGRVVGHLDLDRLIVDDNGDFEIIVSHRRRDGNWLPNVTDVGGVLIRQCLADWDTERPQPMFIERIDRAGAPSQEPGPELVAERLEHAGRLLLGSIAYWRDFMQSVPGRPGTPHPVNEMTEPMAWGRGVEGVPSQLLSVGEFALDPDEALVLSFDPGQCRYLGVMLSDVRWYTSFDYRNRQSSLTGAQIRRNRDGRANLVVAHHDPGLANWLDTTGHRRGHIYMRWQGISVVPSSVQTRVVRFDELARELPEEPRVSPEERRAILAARKRAVDRRFFP</sequence>
<dbReference type="Proteomes" id="UP000006265">
    <property type="component" value="Unassembled WGS sequence"/>
</dbReference>
<dbReference type="Pfam" id="PF06742">
    <property type="entry name" value="DUF1214"/>
    <property type="match status" value="1"/>
</dbReference>
<dbReference type="InterPro" id="IPR010621">
    <property type="entry name" value="DUF1214"/>
</dbReference>
<dbReference type="RefSeq" id="WP_005630934.1">
    <property type="nucleotide sequence ID" value="NZ_AMRA01000108.1"/>
</dbReference>
<dbReference type="eggNOG" id="COG5361">
    <property type="taxonomic scope" value="Bacteria"/>
</dbReference>
<evidence type="ECO:0000313" key="2">
    <source>
        <dbReference type="EMBL" id="EKF21931.1"/>
    </source>
</evidence>
<dbReference type="STRING" id="1122247.GCA_000379865_03282"/>
<dbReference type="PATRIC" id="fig|1122247.3.peg.3905"/>
<name>K5BE30_MYCHD</name>
<comment type="caution">
    <text evidence="2">The sequence shown here is derived from an EMBL/GenBank/DDBJ whole genome shotgun (WGS) entry which is preliminary data.</text>
</comment>
<gene>
    <name evidence="2" type="ORF">C731_4069</name>
</gene>
<proteinExistence type="predicted"/>
<protein>
    <recommendedName>
        <fullName evidence="1">DUF1214 domain-containing protein</fullName>
    </recommendedName>
</protein>
<organism evidence="2 3">
    <name type="scientific">Mycolicibacterium hassiacum (strain DSM 44199 / CIP 105218 / JCM 12690 / 3849)</name>
    <name type="common">Mycobacterium hassiacum</name>
    <dbReference type="NCBI Taxonomy" id="1122247"/>
    <lineage>
        <taxon>Bacteria</taxon>
        <taxon>Bacillati</taxon>
        <taxon>Actinomycetota</taxon>
        <taxon>Actinomycetes</taxon>
        <taxon>Mycobacteriales</taxon>
        <taxon>Mycobacteriaceae</taxon>
        <taxon>Mycolicibacterium</taxon>
    </lineage>
</organism>
<dbReference type="OrthoDB" id="3204158at2"/>
<evidence type="ECO:0000313" key="3">
    <source>
        <dbReference type="Proteomes" id="UP000006265"/>
    </source>
</evidence>